<dbReference type="Proteomes" id="UP001285908">
    <property type="component" value="Unassembled WGS sequence"/>
</dbReference>
<accession>A0AAJ0I893</accession>
<evidence type="ECO:0000313" key="3">
    <source>
        <dbReference type="Proteomes" id="UP001285908"/>
    </source>
</evidence>
<sequence length="636" mass="70450">MASRASAGAAAAGPRASPGPRGPGVTAKSTSDPILRNALRYTISAREYAVLHKHVISKSKTLRKRAPTVDTVQRIMDGPPENRDGRGGGGQALAKGYATSTGSGGGASSSDKESKAKAKEEVLARIAGKGAGADDYNARAIRHSLRVFIATGALMKLWGIVSARVLGKKQGGAASGQKQPLHKSPTLRLSLSLSTILLMYRLLFRFFTRLRAHLLDPTAAPFRIRNPKTTHTLTSPYAPAVGASLAGLALGVYPSQQLRVSIAVYALFRALEFGWNCAEDNGMVWGWDRGTHGRPDKKRTRPWWWGSWMLQPFAFGQLLHAAVFDRDCFPTAYGDFIFKHSTAYLHARPEDFPLSLKWPKVYEIIDSLATMAKLNWPAFISPVLFPGKEDTLPASLSAIAPLTSGAHPLITSLSCATLHPSDPSCTRTLLTFWLRSFTPLTKILLLVYSAMVLPRFSSLYHYPLSTIQGIISNALRMSTFLTGALGTWWSSICFFQTWLPRTFMPTQRFFLGGFLAGFWAYLEKKKGRPIFLHTAKASLNSLWKVGVKRRWWRAMKSGDVWVLVAALALTGVVYERDAKAIKEKNWRKGVSWVRGEGWRDWVETLEIEGDEADEKEEDIYELRIEEDESEGEGLRY</sequence>
<evidence type="ECO:0000313" key="2">
    <source>
        <dbReference type="EMBL" id="KAK3492683.1"/>
    </source>
</evidence>
<protein>
    <submittedName>
        <fullName evidence="2">Uncharacterized protein</fullName>
    </submittedName>
</protein>
<proteinExistence type="predicted"/>
<feature type="region of interest" description="Disordered" evidence="1">
    <location>
        <begin position="73"/>
        <end position="115"/>
    </location>
</feature>
<dbReference type="AlphaFoldDB" id="A0AAJ0I893"/>
<organism evidence="2 3">
    <name type="scientific">Neurospora hispaniola</name>
    <dbReference type="NCBI Taxonomy" id="588809"/>
    <lineage>
        <taxon>Eukaryota</taxon>
        <taxon>Fungi</taxon>
        <taxon>Dikarya</taxon>
        <taxon>Ascomycota</taxon>
        <taxon>Pezizomycotina</taxon>
        <taxon>Sordariomycetes</taxon>
        <taxon>Sordariomycetidae</taxon>
        <taxon>Sordariales</taxon>
        <taxon>Sordariaceae</taxon>
        <taxon>Neurospora</taxon>
    </lineage>
</organism>
<feature type="compositionally biased region" description="Low complexity" evidence="1">
    <location>
        <begin position="1"/>
        <end position="19"/>
    </location>
</feature>
<dbReference type="InterPro" id="IPR026749">
    <property type="entry name" value="Tmem135"/>
</dbReference>
<dbReference type="PANTHER" id="PTHR12459:SF19">
    <property type="entry name" value="TRANSMEMBRANE PROTEIN 135 N-TERMINAL DOMAIN-CONTAINING PROTEIN"/>
    <property type="match status" value="1"/>
</dbReference>
<dbReference type="GeneID" id="87870091"/>
<dbReference type="PANTHER" id="PTHR12459">
    <property type="entry name" value="TRANSMEMBRANE PROTEIN 135-RELATED"/>
    <property type="match status" value="1"/>
</dbReference>
<dbReference type="EMBL" id="JAULSX010000004">
    <property type="protein sequence ID" value="KAK3492683.1"/>
    <property type="molecule type" value="Genomic_DNA"/>
</dbReference>
<name>A0AAJ0I893_9PEZI</name>
<keyword evidence="3" id="KW-1185">Reference proteome</keyword>
<comment type="caution">
    <text evidence="2">The sequence shown here is derived from an EMBL/GenBank/DDBJ whole genome shotgun (WGS) entry which is preliminary data.</text>
</comment>
<dbReference type="RefSeq" id="XP_062693141.1">
    <property type="nucleotide sequence ID" value="XM_062832469.1"/>
</dbReference>
<feature type="region of interest" description="Disordered" evidence="1">
    <location>
        <begin position="1"/>
        <end position="31"/>
    </location>
</feature>
<reference evidence="2 3" key="1">
    <citation type="journal article" date="2023" name="Mol. Phylogenet. Evol.">
        <title>Genome-scale phylogeny and comparative genomics of the fungal order Sordariales.</title>
        <authorList>
            <person name="Hensen N."/>
            <person name="Bonometti L."/>
            <person name="Westerberg I."/>
            <person name="Brannstrom I.O."/>
            <person name="Guillou S."/>
            <person name="Cros-Aarteil S."/>
            <person name="Calhoun S."/>
            <person name="Haridas S."/>
            <person name="Kuo A."/>
            <person name="Mondo S."/>
            <person name="Pangilinan J."/>
            <person name="Riley R."/>
            <person name="LaButti K."/>
            <person name="Andreopoulos B."/>
            <person name="Lipzen A."/>
            <person name="Chen C."/>
            <person name="Yan M."/>
            <person name="Daum C."/>
            <person name="Ng V."/>
            <person name="Clum A."/>
            <person name="Steindorff A."/>
            <person name="Ohm R.A."/>
            <person name="Martin F."/>
            <person name="Silar P."/>
            <person name="Natvig D.O."/>
            <person name="Lalanne C."/>
            <person name="Gautier V."/>
            <person name="Ament-Velasquez S.L."/>
            <person name="Kruys A."/>
            <person name="Hutchinson M.I."/>
            <person name="Powell A.J."/>
            <person name="Barry K."/>
            <person name="Miller A.N."/>
            <person name="Grigoriev I.V."/>
            <person name="Debuchy R."/>
            <person name="Gladieux P."/>
            <person name="Hiltunen Thoren M."/>
            <person name="Johannesson H."/>
        </authorList>
    </citation>
    <scope>NUCLEOTIDE SEQUENCE [LARGE SCALE GENOMIC DNA]</scope>
    <source>
        <strain evidence="2 3">FGSC 10403</strain>
    </source>
</reference>
<evidence type="ECO:0000256" key="1">
    <source>
        <dbReference type="SAM" id="MobiDB-lite"/>
    </source>
</evidence>
<gene>
    <name evidence="2" type="ORF">B0T23DRAFT_147618</name>
</gene>